<dbReference type="InterPro" id="IPR013976">
    <property type="entry name" value="HDOD"/>
</dbReference>
<protein>
    <recommendedName>
        <fullName evidence="1">diguanylate cyclase</fullName>
        <ecNumber evidence="1">2.7.7.65</ecNumber>
    </recommendedName>
</protein>
<evidence type="ECO:0000256" key="1">
    <source>
        <dbReference type="ARBA" id="ARBA00012528"/>
    </source>
</evidence>
<keyword evidence="6" id="KW-1185">Reference proteome</keyword>
<feature type="domain" description="GGDEF" evidence="3">
    <location>
        <begin position="360"/>
        <end position="496"/>
    </location>
</feature>
<dbReference type="EC" id="2.7.7.65" evidence="1"/>
<dbReference type="SUPFAM" id="SSF55073">
    <property type="entry name" value="Nucleotide cyclase"/>
    <property type="match status" value="1"/>
</dbReference>
<dbReference type="PANTHER" id="PTHR45138:SF9">
    <property type="entry name" value="DIGUANYLATE CYCLASE DGCM-RELATED"/>
    <property type="match status" value="1"/>
</dbReference>
<dbReference type="Pfam" id="PF08668">
    <property type="entry name" value="HDOD"/>
    <property type="match status" value="1"/>
</dbReference>
<evidence type="ECO:0000313" key="5">
    <source>
        <dbReference type="EMBL" id="MDH7454538.1"/>
    </source>
</evidence>
<name>A0ABT6MVC0_9GAMM</name>
<dbReference type="Gene3D" id="3.30.70.270">
    <property type="match status" value="1"/>
</dbReference>
<evidence type="ECO:0000313" key="6">
    <source>
        <dbReference type="Proteomes" id="UP001160550"/>
    </source>
</evidence>
<dbReference type="PROSITE" id="PS51833">
    <property type="entry name" value="HDOD"/>
    <property type="match status" value="1"/>
</dbReference>
<dbReference type="Pfam" id="PF00990">
    <property type="entry name" value="GGDEF"/>
    <property type="match status" value="1"/>
</dbReference>
<dbReference type="InterPro" id="IPR050469">
    <property type="entry name" value="Diguanylate_Cyclase"/>
</dbReference>
<dbReference type="NCBIfam" id="TIGR00254">
    <property type="entry name" value="GGDEF"/>
    <property type="match status" value="1"/>
</dbReference>
<feature type="domain" description="HDOD" evidence="4">
    <location>
        <begin position="15"/>
        <end position="208"/>
    </location>
</feature>
<dbReference type="SUPFAM" id="SSF109604">
    <property type="entry name" value="HD-domain/PDEase-like"/>
    <property type="match status" value="1"/>
</dbReference>
<reference evidence="5" key="2">
    <citation type="submission" date="2023-04" db="EMBL/GenBank/DDBJ databases">
        <authorList>
            <person name="Sun J.-Q."/>
        </authorList>
    </citation>
    <scope>NUCLEOTIDE SEQUENCE</scope>
    <source>
        <strain evidence="5">CC-YY355</strain>
    </source>
</reference>
<dbReference type="SMART" id="SM00267">
    <property type="entry name" value="GGDEF"/>
    <property type="match status" value="1"/>
</dbReference>
<dbReference type="Proteomes" id="UP001160550">
    <property type="component" value="Unassembled WGS sequence"/>
</dbReference>
<comment type="catalytic activity">
    <reaction evidence="2">
        <text>2 GTP = 3',3'-c-di-GMP + 2 diphosphate</text>
        <dbReference type="Rhea" id="RHEA:24898"/>
        <dbReference type="ChEBI" id="CHEBI:33019"/>
        <dbReference type="ChEBI" id="CHEBI:37565"/>
        <dbReference type="ChEBI" id="CHEBI:58805"/>
        <dbReference type="EC" id="2.7.7.65"/>
    </reaction>
</comment>
<dbReference type="EMBL" id="JARYGX010000029">
    <property type="protein sequence ID" value="MDH7454538.1"/>
    <property type="molecule type" value="Genomic_DNA"/>
</dbReference>
<evidence type="ECO:0000259" key="3">
    <source>
        <dbReference type="PROSITE" id="PS50887"/>
    </source>
</evidence>
<dbReference type="InterPro" id="IPR000160">
    <property type="entry name" value="GGDEF_dom"/>
</dbReference>
<evidence type="ECO:0000259" key="4">
    <source>
        <dbReference type="PROSITE" id="PS51833"/>
    </source>
</evidence>
<gene>
    <name evidence="5" type="ORF">QF205_15860</name>
</gene>
<dbReference type="Gene3D" id="1.10.3210.10">
    <property type="entry name" value="Hypothetical protein af1432"/>
    <property type="match status" value="1"/>
</dbReference>
<dbReference type="CDD" id="cd01949">
    <property type="entry name" value="GGDEF"/>
    <property type="match status" value="1"/>
</dbReference>
<evidence type="ECO:0000256" key="2">
    <source>
        <dbReference type="ARBA" id="ARBA00034247"/>
    </source>
</evidence>
<accession>A0ABT6MVC0</accession>
<comment type="caution">
    <text evidence="5">The sequence shown here is derived from an EMBL/GenBank/DDBJ whole genome shotgun (WGS) entry which is preliminary data.</text>
</comment>
<dbReference type="RefSeq" id="WP_280943767.1">
    <property type="nucleotide sequence ID" value="NZ_JARYGX010000029.1"/>
</dbReference>
<dbReference type="PROSITE" id="PS50887">
    <property type="entry name" value="GGDEF"/>
    <property type="match status" value="1"/>
</dbReference>
<proteinExistence type="predicted"/>
<sequence>MHPELQAELGHCRNLPSPPAIALRIIDLAQQPDADLDATAGLIAQDSALSARMLRIANSPLYANRRQVATLGQALTLLGLNATLSLALGLSLSRTLRDGQSRDAQALLWRRSALAAMAARLLGTELGIARLEELMLAGLLQDIGALALLQVRPEAYRELLAAAGDAQDRLRRERESLGADHAEIGAWIAGQWNLPPYLAQSIRASEAPAGDGNCFHDCVAVSGLVADIWLAGDEDRAAAARLRALAAARDRLGLDQARFDALVTRMSDALPDIAALFDVHIVQAAHLDGIVEQARELMLLRSLREIQGAIQARSQAEAAEARARELEELALRDPLTGMYNRLQLEEVLEREFKVSVESDRPLTLVFIDLDDFKQVNDRHGHLVGDQVLGEFARVLSRLLRSADLIARYGGEEFLVVLGQTGADAALAVIQRILDEIARTPMAIVDGIPLYMTFSAGLATHGEHERFDSARDLLNAADQALYGAKREGRNRVATRDPVPPGGG</sequence>
<organism evidence="5 6">
    <name type="scientific">Luteimonas composti</name>
    <dbReference type="NCBI Taxonomy" id="398257"/>
    <lineage>
        <taxon>Bacteria</taxon>
        <taxon>Pseudomonadati</taxon>
        <taxon>Pseudomonadota</taxon>
        <taxon>Gammaproteobacteria</taxon>
        <taxon>Lysobacterales</taxon>
        <taxon>Lysobacteraceae</taxon>
        <taxon>Luteimonas</taxon>
    </lineage>
</organism>
<dbReference type="InterPro" id="IPR029787">
    <property type="entry name" value="Nucleotide_cyclase"/>
</dbReference>
<dbReference type="PANTHER" id="PTHR45138">
    <property type="entry name" value="REGULATORY COMPONENTS OF SENSORY TRANSDUCTION SYSTEM"/>
    <property type="match status" value="1"/>
</dbReference>
<dbReference type="InterPro" id="IPR043128">
    <property type="entry name" value="Rev_trsase/Diguanyl_cyclase"/>
</dbReference>
<reference evidence="5" key="1">
    <citation type="journal article" date="2007" name="Int. J. Syst. Evol. Microbiol.">
        <title>Luteimonas composti sp. nov., a moderately thermophilic bacterium isolated from food waste.</title>
        <authorList>
            <person name="Young C.C."/>
            <person name="Kampfer P."/>
            <person name="Chen W.M."/>
            <person name="Yen W.S."/>
            <person name="Arun A.B."/>
            <person name="Lai W.A."/>
            <person name="Shen F.T."/>
            <person name="Rekha P.D."/>
            <person name="Lin K.Y."/>
            <person name="Chou J.H."/>
        </authorList>
    </citation>
    <scope>NUCLEOTIDE SEQUENCE</scope>
    <source>
        <strain evidence="5">CC-YY355</strain>
    </source>
</reference>